<feature type="transmembrane region" description="Helical" evidence="7">
    <location>
        <begin position="617"/>
        <end position="642"/>
    </location>
</feature>
<evidence type="ECO:0000256" key="4">
    <source>
        <dbReference type="ARBA" id="ARBA00022989"/>
    </source>
</evidence>
<evidence type="ECO:0000256" key="3">
    <source>
        <dbReference type="ARBA" id="ARBA00022692"/>
    </source>
</evidence>
<feature type="transmembrane region" description="Helical" evidence="7">
    <location>
        <begin position="169"/>
        <end position="189"/>
    </location>
</feature>
<dbReference type="InterPro" id="IPR004869">
    <property type="entry name" value="MMPL_dom"/>
</dbReference>
<evidence type="ECO:0000256" key="6">
    <source>
        <dbReference type="SAM" id="MobiDB-lite"/>
    </source>
</evidence>
<feature type="transmembrane region" description="Helical" evidence="7">
    <location>
        <begin position="663"/>
        <end position="689"/>
    </location>
</feature>
<evidence type="ECO:0000256" key="5">
    <source>
        <dbReference type="ARBA" id="ARBA00023136"/>
    </source>
</evidence>
<dbReference type="Gene3D" id="1.20.1640.10">
    <property type="entry name" value="Multidrug efflux transporter AcrB transmembrane domain"/>
    <property type="match status" value="2"/>
</dbReference>
<evidence type="ECO:0000256" key="2">
    <source>
        <dbReference type="ARBA" id="ARBA00022475"/>
    </source>
</evidence>
<accession>A0ABV8VFU8</accession>
<dbReference type="Pfam" id="PF03176">
    <property type="entry name" value="MMPL"/>
    <property type="match status" value="2"/>
</dbReference>
<dbReference type="InterPro" id="IPR050545">
    <property type="entry name" value="Mycobact_MmpL"/>
</dbReference>
<dbReference type="SUPFAM" id="SSF82866">
    <property type="entry name" value="Multidrug efflux transporter AcrB transmembrane domain"/>
    <property type="match status" value="2"/>
</dbReference>
<gene>
    <name evidence="9" type="ORF">ACFO5K_08630</name>
</gene>
<feature type="transmembrane region" description="Helical" evidence="7">
    <location>
        <begin position="695"/>
        <end position="714"/>
    </location>
</feature>
<evidence type="ECO:0000256" key="7">
    <source>
        <dbReference type="SAM" id="Phobius"/>
    </source>
</evidence>
<feature type="domain" description="SSD" evidence="8">
    <location>
        <begin position="196"/>
        <end position="324"/>
    </location>
</feature>
<evidence type="ECO:0000259" key="8">
    <source>
        <dbReference type="PROSITE" id="PS50156"/>
    </source>
</evidence>
<feature type="compositionally biased region" description="Basic and acidic residues" evidence="6">
    <location>
        <begin position="736"/>
        <end position="749"/>
    </location>
</feature>
<dbReference type="RefSeq" id="WP_378558617.1">
    <property type="nucleotide sequence ID" value="NZ_JBHSDL010000008.1"/>
</dbReference>
<comment type="subcellular location">
    <subcellularLocation>
        <location evidence="1">Cell membrane</location>
        <topology evidence="1">Multi-pass membrane protein</topology>
    </subcellularLocation>
</comment>
<feature type="transmembrane region" description="Helical" evidence="7">
    <location>
        <begin position="553"/>
        <end position="571"/>
    </location>
</feature>
<dbReference type="EMBL" id="JBHSDL010000008">
    <property type="protein sequence ID" value="MFC4374171.1"/>
    <property type="molecule type" value="Genomic_DNA"/>
</dbReference>
<keyword evidence="2" id="KW-1003">Cell membrane</keyword>
<dbReference type="InterPro" id="IPR000731">
    <property type="entry name" value="SSD"/>
</dbReference>
<organism evidence="9 10">
    <name type="scientific">Nocardia halotolerans</name>
    <dbReference type="NCBI Taxonomy" id="1755878"/>
    <lineage>
        <taxon>Bacteria</taxon>
        <taxon>Bacillati</taxon>
        <taxon>Actinomycetota</taxon>
        <taxon>Actinomycetes</taxon>
        <taxon>Mycobacteriales</taxon>
        <taxon>Nocardiaceae</taxon>
        <taxon>Nocardia</taxon>
    </lineage>
</organism>
<keyword evidence="4 7" id="KW-1133">Transmembrane helix</keyword>
<feature type="transmembrane region" description="Helical" evidence="7">
    <location>
        <begin position="196"/>
        <end position="219"/>
    </location>
</feature>
<comment type="caution">
    <text evidence="9">The sequence shown here is derived from an EMBL/GenBank/DDBJ whole genome shotgun (WGS) entry which is preliminary data.</text>
</comment>
<feature type="transmembrane region" description="Helical" evidence="7">
    <location>
        <begin position="299"/>
        <end position="325"/>
    </location>
</feature>
<feature type="transmembrane region" description="Helical" evidence="7">
    <location>
        <begin position="364"/>
        <end position="387"/>
    </location>
</feature>
<feature type="transmembrane region" description="Helical" evidence="7">
    <location>
        <begin position="267"/>
        <end position="293"/>
    </location>
</feature>
<dbReference type="Proteomes" id="UP001595844">
    <property type="component" value="Unassembled WGS sequence"/>
</dbReference>
<evidence type="ECO:0000313" key="9">
    <source>
        <dbReference type="EMBL" id="MFC4374171.1"/>
    </source>
</evidence>
<proteinExistence type="predicted"/>
<sequence>MILAVWLILLILGGMGAVSLADRLSAGSGPPPGAGSVQADALLEDGFQGRSAVTIAMVVRDQDHDMSEPAFDSRVRGAITAVLGDPRLGATTSYGWDTASPEQRLPFVGKDGRTVLTSIGIGIDDAAATTTLPSLQKELDDRFRPQGLEVSLVNIQAFQGELTEESAAALAKAEIIALPAIVVVLLLLFRSVTATMVALTTTMTGVVLTLGVLDIVAQFVQLNIFAQNIVVMLGLGVGVDYALVMLKRFTQELSAGNPVGVAVERTVATAGHTVIASALTIVVAVAALFVVPLDTVTSLALGATLAVAMAMLVALLLLPALLHLIGTRIDAGRVWLPAALRHDQVRPETSRWYRITERVMNRPVWWLTAVVSILVALAIPVLGMRLFTPDARILPATSTVGAGVDTVARQFGPGAASPIVVVLEARTDRPDAATIGDLTSLADDLRALPDVAAVNSAVPFLRAVSPSDPSAALDPAVSARVPPDIGAGLRHYAADDNRTFVVEVIPAQPSSDDKTMQLLDRVRARAAQVPSLDEVVGGETARGDDSNAEVARALPLVFALMLVAVYLVLLVTFRSVFLPLKAIATNVLSAGATFGVLVMIFQYGWAPDWLGLDHAGALFFIGPLVVLALIVGLSTDYEVFLLSRVREEYLRTGDNREAVARGMAWTAPMITGAAVLMIVVFGAFGFAGIMPIQQLGIGLAVAVAIDATLVRVIIVPAAMQLMKRWNWWNPLDREPVPAQESARHRDSSDRPGATTVG</sequence>
<feature type="transmembrane region" description="Helical" evidence="7">
    <location>
        <begin position="583"/>
        <end position="605"/>
    </location>
</feature>
<feature type="region of interest" description="Disordered" evidence="6">
    <location>
        <begin position="736"/>
        <end position="757"/>
    </location>
</feature>
<evidence type="ECO:0000313" key="10">
    <source>
        <dbReference type="Proteomes" id="UP001595844"/>
    </source>
</evidence>
<reference evidence="10" key="1">
    <citation type="journal article" date="2019" name="Int. J. Syst. Evol. Microbiol.">
        <title>The Global Catalogue of Microorganisms (GCM) 10K type strain sequencing project: providing services to taxonomists for standard genome sequencing and annotation.</title>
        <authorList>
            <consortium name="The Broad Institute Genomics Platform"/>
            <consortium name="The Broad Institute Genome Sequencing Center for Infectious Disease"/>
            <person name="Wu L."/>
            <person name="Ma J."/>
        </authorList>
    </citation>
    <scope>NUCLEOTIDE SEQUENCE [LARGE SCALE GENOMIC DNA]</scope>
    <source>
        <strain evidence="10">IBRC-M 10490</strain>
    </source>
</reference>
<evidence type="ECO:0000256" key="1">
    <source>
        <dbReference type="ARBA" id="ARBA00004651"/>
    </source>
</evidence>
<keyword evidence="3 7" id="KW-0812">Transmembrane</keyword>
<dbReference type="PROSITE" id="PS50156">
    <property type="entry name" value="SSD"/>
    <property type="match status" value="1"/>
</dbReference>
<keyword evidence="5 7" id="KW-0472">Membrane</keyword>
<protein>
    <submittedName>
        <fullName evidence="9">MMPL family transporter</fullName>
    </submittedName>
</protein>
<keyword evidence="10" id="KW-1185">Reference proteome</keyword>
<name>A0ABV8VFU8_9NOCA</name>
<dbReference type="PANTHER" id="PTHR33406">
    <property type="entry name" value="MEMBRANE PROTEIN MJ1562-RELATED"/>
    <property type="match status" value="1"/>
</dbReference>
<feature type="transmembrane region" description="Helical" evidence="7">
    <location>
        <begin position="225"/>
        <end position="246"/>
    </location>
</feature>
<dbReference type="PANTHER" id="PTHR33406:SF13">
    <property type="entry name" value="MEMBRANE PROTEIN YDFJ"/>
    <property type="match status" value="1"/>
</dbReference>